<dbReference type="InterPro" id="IPR043129">
    <property type="entry name" value="ATPase_NBD"/>
</dbReference>
<dbReference type="PRINTS" id="PR00301">
    <property type="entry name" value="HEATSHOCK70"/>
</dbReference>
<proteinExistence type="predicted"/>
<dbReference type="EMBL" id="ML119106">
    <property type="protein sequence ID" value="RPB17468.1"/>
    <property type="molecule type" value="Genomic_DNA"/>
</dbReference>
<dbReference type="Gene3D" id="3.30.420.40">
    <property type="match status" value="2"/>
</dbReference>
<reference evidence="3 4" key="1">
    <citation type="journal article" date="2018" name="Nat. Ecol. Evol.">
        <title>Pezizomycetes genomes reveal the molecular basis of ectomycorrhizal truffle lifestyle.</title>
        <authorList>
            <person name="Murat C."/>
            <person name="Payen T."/>
            <person name="Noel B."/>
            <person name="Kuo A."/>
            <person name="Morin E."/>
            <person name="Chen J."/>
            <person name="Kohler A."/>
            <person name="Krizsan K."/>
            <person name="Balestrini R."/>
            <person name="Da Silva C."/>
            <person name="Montanini B."/>
            <person name="Hainaut M."/>
            <person name="Levati E."/>
            <person name="Barry K.W."/>
            <person name="Belfiori B."/>
            <person name="Cichocki N."/>
            <person name="Clum A."/>
            <person name="Dockter R.B."/>
            <person name="Fauchery L."/>
            <person name="Guy J."/>
            <person name="Iotti M."/>
            <person name="Le Tacon F."/>
            <person name="Lindquist E.A."/>
            <person name="Lipzen A."/>
            <person name="Malagnac F."/>
            <person name="Mello A."/>
            <person name="Molinier V."/>
            <person name="Miyauchi S."/>
            <person name="Poulain J."/>
            <person name="Riccioni C."/>
            <person name="Rubini A."/>
            <person name="Sitrit Y."/>
            <person name="Splivallo R."/>
            <person name="Traeger S."/>
            <person name="Wang M."/>
            <person name="Zifcakova L."/>
            <person name="Wipf D."/>
            <person name="Zambonelli A."/>
            <person name="Paolocci F."/>
            <person name="Nowrousian M."/>
            <person name="Ottonello S."/>
            <person name="Baldrian P."/>
            <person name="Spatafora J.W."/>
            <person name="Henrissat B."/>
            <person name="Nagy L.G."/>
            <person name="Aury J.M."/>
            <person name="Wincker P."/>
            <person name="Grigoriev I.V."/>
            <person name="Bonfante P."/>
            <person name="Martin F.M."/>
        </authorList>
    </citation>
    <scope>NUCLEOTIDE SEQUENCE [LARGE SCALE GENOMIC DNA]</scope>
    <source>
        <strain evidence="3 4">CCBAS932</strain>
    </source>
</reference>
<sequence length="579" mass="64262">MAAHCLKVGIDFGTTFSGVAYIDTAKPDDVISIMNWPGEPRNFEKVPSEISYNAAGEVHKWGYEINEKDEKLAWFKLLLDPTQYASKNSSTLSRTLGLFPEGPQSKEPVHVVSDYLSCLRKHTLATLERSYGKVFMNAIPIKYTLTVPAMWTDTAKALTLDAAVGAGLGSRDEIELMSEPDAAAAWTLLKDLQSTHLKRGDVFVVVDCGGGTVDLISYEILSLSPNISVKECAGGKGELCGSTFLNQRFEDLVISRAGKQNFDKMKTRSLNRMLREFDQSLKRNFTNAEDDDEFVCAAGGLPDKPEAGIECGEFTFTREDMLGIFDPIIDRIVPLVQNQIDVVDAQHAGVSPVSAVLLVGGFGSSQYLYQRLQNELKKGEGIHRSSPEILQPVHAWSAVARGAAHGIHISSRKARRHYGTKILAAFIHGKHPIENMEICRYSGRQRCENVMDWFINYGDQVSENAPISITYYRNVGLSDSLIFYDDLYEYAGTSAPEYSNRPHNGTLRTLCKVTSDLSNVSKSRFRLSRGINGQPFYEVFFNLVITIKSAAIVFHLELDGVKYGTAKATYIHDFNAMRA</sequence>
<dbReference type="Proteomes" id="UP000277580">
    <property type="component" value="Unassembled WGS sequence"/>
</dbReference>
<evidence type="ECO:0000313" key="4">
    <source>
        <dbReference type="Proteomes" id="UP000277580"/>
    </source>
</evidence>
<dbReference type="InParanoid" id="A0A3N4L6Q8"/>
<evidence type="ECO:0000313" key="3">
    <source>
        <dbReference type="EMBL" id="RPB17468.1"/>
    </source>
</evidence>
<dbReference type="Gene3D" id="3.90.640.10">
    <property type="entry name" value="Actin, Chain A, domain 4"/>
    <property type="match status" value="1"/>
</dbReference>
<dbReference type="PANTHER" id="PTHR14187:SF82">
    <property type="entry name" value="FAMILY CHAPERONE, PUTATIVE (AFU_ORTHOLOGUE AFUA_7G08575)-RELATED"/>
    <property type="match status" value="1"/>
</dbReference>
<dbReference type="AlphaFoldDB" id="A0A3N4L6Q8"/>
<organism evidence="3 4">
    <name type="scientific">Morchella conica CCBAS932</name>
    <dbReference type="NCBI Taxonomy" id="1392247"/>
    <lineage>
        <taxon>Eukaryota</taxon>
        <taxon>Fungi</taxon>
        <taxon>Dikarya</taxon>
        <taxon>Ascomycota</taxon>
        <taxon>Pezizomycotina</taxon>
        <taxon>Pezizomycetes</taxon>
        <taxon>Pezizales</taxon>
        <taxon>Morchellaceae</taxon>
        <taxon>Morchella</taxon>
    </lineage>
</organism>
<evidence type="ECO:0000256" key="1">
    <source>
        <dbReference type="ARBA" id="ARBA00022741"/>
    </source>
</evidence>
<keyword evidence="2" id="KW-0067">ATP-binding</keyword>
<dbReference type="GO" id="GO:0005524">
    <property type="term" value="F:ATP binding"/>
    <property type="evidence" value="ECO:0007669"/>
    <property type="project" value="UniProtKB-KW"/>
</dbReference>
<gene>
    <name evidence="3" type="ORF">P167DRAFT_531675</name>
</gene>
<dbReference type="STRING" id="1392247.A0A3N4L6Q8"/>
<dbReference type="SUPFAM" id="SSF53067">
    <property type="entry name" value="Actin-like ATPase domain"/>
    <property type="match status" value="2"/>
</dbReference>
<dbReference type="InterPro" id="IPR013126">
    <property type="entry name" value="Hsp_70_fam"/>
</dbReference>
<dbReference type="OrthoDB" id="2963168at2759"/>
<evidence type="ECO:0000256" key="2">
    <source>
        <dbReference type="ARBA" id="ARBA00022840"/>
    </source>
</evidence>
<dbReference type="CDD" id="cd10170">
    <property type="entry name" value="ASKHA_NBD_HSP70"/>
    <property type="match status" value="1"/>
</dbReference>
<accession>A0A3N4L6Q8</accession>
<name>A0A3N4L6Q8_9PEZI</name>
<dbReference type="PANTHER" id="PTHR14187">
    <property type="entry name" value="ALPHA KINASE/ELONGATION FACTOR 2 KINASE"/>
    <property type="match status" value="1"/>
</dbReference>
<dbReference type="GO" id="GO:0140662">
    <property type="term" value="F:ATP-dependent protein folding chaperone"/>
    <property type="evidence" value="ECO:0007669"/>
    <property type="project" value="InterPro"/>
</dbReference>
<keyword evidence="4" id="KW-1185">Reference proteome</keyword>
<dbReference type="Pfam" id="PF00012">
    <property type="entry name" value="HSP70"/>
    <property type="match status" value="1"/>
</dbReference>
<keyword evidence="1" id="KW-0547">Nucleotide-binding</keyword>
<protein>
    <submittedName>
        <fullName evidence="3">Actin-like ATPase domain-containing protein</fullName>
    </submittedName>
</protein>